<dbReference type="GO" id="GO:0005524">
    <property type="term" value="F:ATP binding"/>
    <property type="evidence" value="ECO:0007669"/>
    <property type="project" value="UniProtKB-KW"/>
</dbReference>
<feature type="domain" description="Helicase C-terminal" evidence="6">
    <location>
        <begin position="818"/>
        <end position="982"/>
    </location>
</feature>
<protein>
    <submittedName>
        <fullName evidence="8">SNF2-related domain containing protein</fullName>
    </submittedName>
</protein>
<dbReference type="SUPFAM" id="SSF52540">
    <property type="entry name" value="P-loop containing nucleoside triphosphate hydrolases"/>
    <property type="match status" value="2"/>
</dbReference>
<dbReference type="GO" id="GO:0008094">
    <property type="term" value="F:ATP-dependent activity, acting on DNA"/>
    <property type="evidence" value="ECO:0007669"/>
    <property type="project" value="TreeGrafter"/>
</dbReference>
<keyword evidence="1" id="KW-0547">Nucleotide-binding</keyword>
<evidence type="ECO:0000313" key="8">
    <source>
        <dbReference type="WBParaSite" id="HCON_00144510-00001"/>
    </source>
</evidence>
<dbReference type="InterPro" id="IPR001650">
    <property type="entry name" value="Helicase_C-like"/>
</dbReference>
<dbReference type="PANTHER" id="PTHR45626:SF50">
    <property type="entry name" value="TRANSCRIPTION TERMINATION FACTOR 2"/>
    <property type="match status" value="1"/>
</dbReference>
<dbReference type="InterPro" id="IPR050628">
    <property type="entry name" value="SNF2_RAD54_helicase_TF"/>
</dbReference>
<dbReference type="Gene3D" id="3.40.50.10810">
    <property type="entry name" value="Tandem AAA-ATPase domain"/>
    <property type="match status" value="1"/>
</dbReference>
<feature type="compositionally biased region" description="Polar residues" evidence="4">
    <location>
        <begin position="22"/>
        <end position="31"/>
    </location>
</feature>
<dbReference type="CDD" id="cd18793">
    <property type="entry name" value="SF2_C_SNF"/>
    <property type="match status" value="1"/>
</dbReference>
<evidence type="ECO:0000259" key="5">
    <source>
        <dbReference type="PROSITE" id="PS51192"/>
    </source>
</evidence>
<name>A0A7I4YV40_HAECO</name>
<feature type="region of interest" description="Disordered" evidence="4">
    <location>
        <begin position="1"/>
        <end position="62"/>
    </location>
</feature>
<accession>A0A7I4YV40</accession>
<feature type="compositionally biased region" description="Low complexity" evidence="4">
    <location>
        <begin position="98"/>
        <end position="111"/>
    </location>
</feature>
<feature type="domain" description="Helicase ATP-binding" evidence="5">
    <location>
        <begin position="417"/>
        <end position="612"/>
    </location>
</feature>
<keyword evidence="7" id="KW-1185">Reference proteome</keyword>
<dbReference type="SMART" id="SM00490">
    <property type="entry name" value="HELICc"/>
    <property type="match status" value="1"/>
</dbReference>
<sequence length="991" mass="111595">MSDEPIDSANGYLTDDDDVLYDSTSEQSEPTKQFVDEDSHGNEGQSSEIDRQNPLNDSMQGVVCATPSTPMDLGELRIKPFSFTSTPISAAAQPGPTLSDSLASLTLDDGSPYGSAADRSRSFIGRNDPPEPLSPFTSRLAADPSSKGKLRDRLLRKALSKSRGDTVPQRVLPFSKPEKSTDVAKHVIELQEDEMVEESVVTTEQSPEPDDIIVLHESQDIGRIAETEKKARSRNYADFDVITIESSSDEEKEDDDIVDLETSTEEKSHSPKDVKAIRTVSKFSHDTTGVLEDKLANLNKLSSRPLLLPDGGEKLSRHISDISEEPKEVEEVIVVTDKEQQRPPFPIFNERRPPPPDIIEVVDPQPPLHRFKRDKALQELHKALISQPPAQQLTEAPEGLTVPLKEHQMSGLTWMKWRESLAPGGGILADEMGLGKTLSIIALIVDAKIARKERRRNGKDEQDRERKKRIRDEGLIPSNSTLVIAPAALIYHWEAEIKSRCEDHLLKVKVYHNNRRNVQSEMLARSDVVITTYTLVANEIERNSAGKGESPLADVHWARIVLDEAHAVKNRKTKASKAVCALVADARWCVTGTPLHNNLWDLYSLMKFLKVDYFSEERFWKEYVATATKNSAERLNLLMKTFVLRREKSLVSPVSEKPLVELPEKHSHEHMLEFTDSERKAYDLMYEASRARVREMISEEEADERFGARVTKKRDATLTSKNVFLGSAANSNPNSKFGKMGCMLVILLRLRQACIHFFLTKNAVHMEAFQSIGFENPLNAEEQENLVNLTIDKYIGSNEVENITDIFEKKYVSAKIKLALELLRRILEDGEKCVIVSQWTSFLKILEDHINKQFPQAYCSTICGETLPIERQNRVNSFNEDADGIVVMLISITAGGVGLNLTGGNHLILMDLHWNPALELQARDRIHRMGQTREVHLHKIIMKGSIEERVLQLQMKKMELANNVLKGAVSKKNMNLTMADLKFLFDLDAKK</sequence>
<organism evidence="7 8">
    <name type="scientific">Haemonchus contortus</name>
    <name type="common">Barber pole worm</name>
    <dbReference type="NCBI Taxonomy" id="6289"/>
    <lineage>
        <taxon>Eukaryota</taxon>
        <taxon>Metazoa</taxon>
        <taxon>Ecdysozoa</taxon>
        <taxon>Nematoda</taxon>
        <taxon>Chromadorea</taxon>
        <taxon>Rhabditida</taxon>
        <taxon>Rhabditina</taxon>
        <taxon>Rhabditomorpha</taxon>
        <taxon>Strongyloidea</taxon>
        <taxon>Trichostrongylidae</taxon>
        <taxon>Haemonchus</taxon>
    </lineage>
</organism>
<feature type="compositionally biased region" description="Basic and acidic residues" evidence="4">
    <location>
        <begin position="458"/>
        <end position="472"/>
    </location>
</feature>
<dbReference type="InterPro" id="IPR049730">
    <property type="entry name" value="SNF2/RAD54-like_C"/>
</dbReference>
<dbReference type="Proteomes" id="UP000025227">
    <property type="component" value="Unplaced"/>
</dbReference>
<dbReference type="GO" id="GO:0006281">
    <property type="term" value="P:DNA repair"/>
    <property type="evidence" value="ECO:0007669"/>
    <property type="project" value="TreeGrafter"/>
</dbReference>
<dbReference type="SMART" id="SM00487">
    <property type="entry name" value="DEXDc"/>
    <property type="match status" value="1"/>
</dbReference>
<feature type="region of interest" description="Disordered" evidence="4">
    <location>
        <begin position="86"/>
        <end position="183"/>
    </location>
</feature>
<dbReference type="GO" id="GO:0016787">
    <property type="term" value="F:hydrolase activity"/>
    <property type="evidence" value="ECO:0007669"/>
    <property type="project" value="UniProtKB-KW"/>
</dbReference>
<evidence type="ECO:0000256" key="4">
    <source>
        <dbReference type="SAM" id="MobiDB-lite"/>
    </source>
</evidence>
<evidence type="ECO:0000256" key="1">
    <source>
        <dbReference type="ARBA" id="ARBA00022741"/>
    </source>
</evidence>
<feature type="compositionally biased region" description="Polar residues" evidence="4">
    <location>
        <begin position="42"/>
        <end position="59"/>
    </location>
</feature>
<dbReference type="Pfam" id="PF00176">
    <property type="entry name" value="SNF2-rel_dom"/>
    <property type="match status" value="1"/>
</dbReference>
<keyword evidence="2" id="KW-0378">Hydrolase</keyword>
<dbReference type="GO" id="GO:0005634">
    <property type="term" value="C:nucleus"/>
    <property type="evidence" value="ECO:0007669"/>
    <property type="project" value="TreeGrafter"/>
</dbReference>
<keyword evidence="3" id="KW-0067">ATP-binding</keyword>
<dbReference type="WBParaSite" id="HCON_00144510-00001">
    <property type="protein sequence ID" value="HCON_00144510-00001"/>
    <property type="gene ID" value="HCON_00144510"/>
</dbReference>
<dbReference type="Gene3D" id="3.40.50.300">
    <property type="entry name" value="P-loop containing nucleotide triphosphate hydrolases"/>
    <property type="match status" value="1"/>
</dbReference>
<feature type="region of interest" description="Disordered" evidence="4">
    <location>
        <begin position="453"/>
        <end position="472"/>
    </location>
</feature>
<evidence type="ECO:0000313" key="7">
    <source>
        <dbReference type="Proteomes" id="UP000025227"/>
    </source>
</evidence>
<evidence type="ECO:0000259" key="6">
    <source>
        <dbReference type="PROSITE" id="PS51194"/>
    </source>
</evidence>
<evidence type="ECO:0000256" key="3">
    <source>
        <dbReference type="ARBA" id="ARBA00022840"/>
    </source>
</evidence>
<dbReference type="OrthoDB" id="423559at2759"/>
<feature type="compositionally biased region" description="Basic and acidic residues" evidence="4">
    <location>
        <begin position="264"/>
        <end position="273"/>
    </location>
</feature>
<dbReference type="AlphaFoldDB" id="A0A7I4YV40"/>
<reference evidence="8" key="1">
    <citation type="submission" date="2020-12" db="UniProtKB">
        <authorList>
            <consortium name="WormBaseParasite"/>
        </authorList>
    </citation>
    <scope>IDENTIFICATION</scope>
    <source>
        <strain evidence="8">MHco3</strain>
    </source>
</reference>
<dbReference type="PROSITE" id="PS51194">
    <property type="entry name" value="HELICASE_CTER"/>
    <property type="match status" value="1"/>
</dbReference>
<evidence type="ECO:0000256" key="2">
    <source>
        <dbReference type="ARBA" id="ARBA00022801"/>
    </source>
</evidence>
<dbReference type="PANTHER" id="PTHR45626">
    <property type="entry name" value="TRANSCRIPTION TERMINATION FACTOR 2-RELATED"/>
    <property type="match status" value="1"/>
</dbReference>
<feature type="region of interest" description="Disordered" evidence="4">
    <location>
        <begin position="245"/>
        <end position="273"/>
    </location>
</feature>
<feature type="compositionally biased region" description="Acidic residues" evidence="4">
    <location>
        <begin position="247"/>
        <end position="263"/>
    </location>
</feature>
<dbReference type="InterPro" id="IPR038718">
    <property type="entry name" value="SNF2-like_sf"/>
</dbReference>
<proteinExistence type="predicted"/>
<dbReference type="InterPro" id="IPR000330">
    <property type="entry name" value="SNF2_N"/>
</dbReference>
<dbReference type="InterPro" id="IPR014001">
    <property type="entry name" value="Helicase_ATP-bd"/>
</dbReference>
<dbReference type="InterPro" id="IPR027417">
    <property type="entry name" value="P-loop_NTPase"/>
</dbReference>
<dbReference type="Pfam" id="PF00271">
    <property type="entry name" value="Helicase_C"/>
    <property type="match status" value="1"/>
</dbReference>
<feature type="region of interest" description="Disordered" evidence="4">
    <location>
        <begin position="195"/>
        <end position="219"/>
    </location>
</feature>
<dbReference type="PROSITE" id="PS51192">
    <property type="entry name" value="HELICASE_ATP_BIND_1"/>
    <property type="match status" value="1"/>
</dbReference>